<name>A0AAD7JJC6_9AGAR</name>
<keyword evidence="1" id="KW-1133">Transmembrane helix</keyword>
<evidence type="ECO:0000313" key="3">
    <source>
        <dbReference type="EMBL" id="KAJ7766062.1"/>
    </source>
</evidence>
<feature type="transmembrane region" description="Helical" evidence="1">
    <location>
        <begin position="183"/>
        <end position="204"/>
    </location>
</feature>
<evidence type="ECO:0000313" key="4">
    <source>
        <dbReference type="Proteomes" id="UP001215598"/>
    </source>
</evidence>
<feature type="transmembrane region" description="Helical" evidence="1">
    <location>
        <begin position="210"/>
        <end position="231"/>
    </location>
</feature>
<organism evidence="3 4">
    <name type="scientific">Mycena metata</name>
    <dbReference type="NCBI Taxonomy" id="1033252"/>
    <lineage>
        <taxon>Eukaryota</taxon>
        <taxon>Fungi</taxon>
        <taxon>Dikarya</taxon>
        <taxon>Basidiomycota</taxon>
        <taxon>Agaricomycotina</taxon>
        <taxon>Agaricomycetes</taxon>
        <taxon>Agaricomycetidae</taxon>
        <taxon>Agaricales</taxon>
        <taxon>Marasmiineae</taxon>
        <taxon>Mycenaceae</taxon>
        <taxon>Mycena</taxon>
    </lineage>
</organism>
<dbReference type="Pfam" id="PF20153">
    <property type="entry name" value="DUF6535"/>
    <property type="match status" value="1"/>
</dbReference>
<dbReference type="InterPro" id="IPR045338">
    <property type="entry name" value="DUF6535"/>
</dbReference>
<feature type="domain" description="DUF6535" evidence="2">
    <location>
        <begin position="28"/>
        <end position="204"/>
    </location>
</feature>
<feature type="transmembrane region" description="Helical" evidence="1">
    <location>
        <begin position="50"/>
        <end position="69"/>
    </location>
</feature>
<dbReference type="EMBL" id="JARKIB010000024">
    <property type="protein sequence ID" value="KAJ7766062.1"/>
    <property type="molecule type" value="Genomic_DNA"/>
</dbReference>
<proteinExistence type="predicted"/>
<sequence length="661" mass="74586">MVRNLPRPTQTQDTSMNPENEAAAAKLWAIYVSEAEKYDKSLVESWKSDMEGMLIFAGLFSASLTAFLIESYKTLVPDSGDTTVLLLSQISGQLAASANGTAFNFVPPAHFAPPASALICNILWFISLGLSLSCALVATLLEQWARDFLHRAEMRSAPVIRARVFSYLYYGLKRFGMHTVVETIPLLLHASLLFFFAGLIAFLIPVNIVITAVAAAILTTVIVIYATLTLLPLSHPDCPYRTPLSGGFWRLRKSFQTFLHSHSSRVIPFRERIIEETMVDGVFREATEPSDERHLRDEKALVWTLKSLTHDTELEALLDVIPDVTSSGLYHKQIRRLTYHPDFNLTDRVGTFLDSSFRDTVSREVAKRRQIVSYKTIWALGSLSNPGYHVHTPILSHRRPLESDAEIVPYYNSALAIQMWAELQAAKPLLDKISRLLAMFIHDAAAHQPPDGPGILQIQSCLKELRSMYHLPLNSHGSSGFVEPLNGSGSSGSVRIPPIDVLSSVAEDLLAEVDNLPLQILLDYLRVAYESKVAPYQFDRTQVLLSPLHKPQFPGYALQLVQTHLARLVHHNHTDFMDTEDRIWLDDIFATLVSYWDPQESYSTLPWAVVEYLTIRKSEYAVRQAVHRLPPSIWKRIHETILPQNPIIYIVIPRTIHWLLL</sequence>
<protein>
    <recommendedName>
        <fullName evidence="2">DUF6535 domain-containing protein</fullName>
    </recommendedName>
</protein>
<evidence type="ECO:0000256" key="1">
    <source>
        <dbReference type="SAM" id="Phobius"/>
    </source>
</evidence>
<reference evidence="3" key="1">
    <citation type="submission" date="2023-03" db="EMBL/GenBank/DDBJ databases">
        <title>Massive genome expansion in bonnet fungi (Mycena s.s.) driven by repeated elements and novel gene families across ecological guilds.</title>
        <authorList>
            <consortium name="Lawrence Berkeley National Laboratory"/>
            <person name="Harder C.B."/>
            <person name="Miyauchi S."/>
            <person name="Viragh M."/>
            <person name="Kuo A."/>
            <person name="Thoen E."/>
            <person name="Andreopoulos B."/>
            <person name="Lu D."/>
            <person name="Skrede I."/>
            <person name="Drula E."/>
            <person name="Henrissat B."/>
            <person name="Morin E."/>
            <person name="Kohler A."/>
            <person name="Barry K."/>
            <person name="LaButti K."/>
            <person name="Morin E."/>
            <person name="Salamov A."/>
            <person name="Lipzen A."/>
            <person name="Mereny Z."/>
            <person name="Hegedus B."/>
            <person name="Baldrian P."/>
            <person name="Stursova M."/>
            <person name="Weitz H."/>
            <person name="Taylor A."/>
            <person name="Grigoriev I.V."/>
            <person name="Nagy L.G."/>
            <person name="Martin F."/>
            <person name="Kauserud H."/>
        </authorList>
    </citation>
    <scope>NUCLEOTIDE SEQUENCE</scope>
    <source>
        <strain evidence="3">CBHHK182m</strain>
    </source>
</reference>
<comment type="caution">
    <text evidence="3">The sequence shown here is derived from an EMBL/GenBank/DDBJ whole genome shotgun (WGS) entry which is preliminary data.</text>
</comment>
<keyword evidence="1" id="KW-0812">Transmembrane</keyword>
<dbReference type="AlphaFoldDB" id="A0AAD7JJC6"/>
<keyword evidence="4" id="KW-1185">Reference proteome</keyword>
<accession>A0AAD7JJC6</accession>
<evidence type="ECO:0000259" key="2">
    <source>
        <dbReference type="Pfam" id="PF20153"/>
    </source>
</evidence>
<keyword evidence="1" id="KW-0472">Membrane</keyword>
<feature type="transmembrane region" description="Helical" evidence="1">
    <location>
        <begin position="115"/>
        <end position="141"/>
    </location>
</feature>
<gene>
    <name evidence="3" type="ORF">B0H16DRAFT_385365</name>
</gene>
<dbReference type="Proteomes" id="UP001215598">
    <property type="component" value="Unassembled WGS sequence"/>
</dbReference>